<keyword evidence="2" id="KW-1185">Reference proteome</keyword>
<organism evidence="1 2">
    <name type="scientific">Mytilus edulis</name>
    <name type="common">Blue mussel</name>
    <dbReference type="NCBI Taxonomy" id="6550"/>
    <lineage>
        <taxon>Eukaryota</taxon>
        <taxon>Metazoa</taxon>
        <taxon>Spiralia</taxon>
        <taxon>Lophotrochozoa</taxon>
        <taxon>Mollusca</taxon>
        <taxon>Bivalvia</taxon>
        <taxon>Autobranchia</taxon>
        <taxon>Pteriomorphia</taxon>
        <taxon>Mytilida</taxon>
        <taxon>Mytiloidea</taxon>
        <taxon>Mytilidae</taxon>
        <taxon>Mytilinae</taxon>
        <taxon>Mytilus</taxon>
    </lineage>
</organism>
<name>A0A8S3V637_MYTED</name>
<gene>
    <name evidence="1" type="ORF">MEDL_61277</name>
</gene>
<accession>A0A8S3V637</accession>
<evidence type="ECO:0000313" key="2">
    <source>
        <dbReference type="Proteomes" id="UP000683360"/>
    </source>
</evidence>
<evidence type="ECO:0000313" key="1">
    <source>
        <dbReference type="EMBL" id="CAG2249516.1"/>
    </source>
</evidence>
<protein>
    <submittedName>
        <fullName evidence="1">Uncharacterized protein</fullName>
    </submittedName>
</protein>
<dbReference type="AlphaFoldDB" id="A0A8S3V637"/>
<dbReference type="EMBL" id="CAJPWZ010002973">
    <property type="protein sequence ID" value="CAG2249516.1"/>
    <property type="molecule type" value="Genomic_DNA"/>
</dbReference>
<sequence>MEAVNIIYSSIIDDSDNMMDQIEKYEPLIRQILEKVNHDLLDLKTVFKHAFCKRCLEVVRNLLENTDHGKLNVKGAMNIVMTTSFDPRRSLISKMGKMKEPVIKLILEKVNHDSLALKDIMNYACCNGLLDVVTCLLENTDHKKLDIMEAVNVVFRSTCDVRYYNNVMNNLKRHIRPFDQTYS</sequence>
<comment type="caution">
    <text evidence="1">The sequence shown here is derived from an EMBL/GenBank/DDBJ whole genome shotgun (WGS) entry which is preliminary data.</text>
</comment>
<dbReference type="Proteomes" id="UP000683360">
    <property type="component" value="Unassembled WGS sequence"/>
</dbReference>
<proteinExistence type="predicted"/>
<reference evidence="1" key="1">
    <citation type="submission" date="2021-03" db="EMBL/GenBank/DDBJ databases">
        <authorList>
            <person name="Bekaert M."/>
        </authorList>
    </citation>
    <scope>NUCLEOTIDE SEQUENCE</scope>
</reference>